<reference evidence="2 3" key="1">
    <citation type="submission" date="2016-06" db="EMBL/GenBank/DDBJ databases">
        <title>Three novel species with peptidoglycan cell walls form the new genus Lacunisphaera gen. nov. in the family Opitutaceae of the verrucomicrobial subdivision 4.</title>
        <authorList>
            <person name="Rast P."/>
            <person name="Gloeckner I."/>
            <person name="Jogler M."/>
            <person name="Boedeker C."/>
            <person name="Jeske O."/>
            <person name="Wiegand S."/>
            <person name="Reinhardt R."/>
            <person name="Schumann P."/>
            <person name="Rohde M."/>
            <person name="Spring S."/>
            <person name="Gloeckner F.O."/>
            <person name="Jogler C."/>
        </authorList>
    </citation>
    <scope>NUCLEOTIDE SEQUENCE [LARGE SCALE GENOMIC DNA]</scope>
    <source>
        <strain evidence="2 3">IG16b</strain>
    </source>
</reference>
<sequence length="292" mass="31126">MKHLLACLTLVVTASGATAPQPLLLWETDGFVGPESVVFDPARQEFYVSNMGTHGGGQTPGDGFISRVSAEGKILELKWVTGFDNPKGLALTNGRLYVGDDKDLTEIDVAAGKISLRYAPADGPGSFNDCTADAAGNIYVCSGRLDTVFRLSAGKFEPWFKLDKAKTGGLNGLKAEKDRLLLGGWSLRGADGKEQIGHISTVAYADKAFGRIGDQPVCHVDGLEPDGQGGYTVTDWLTGDVLHVTADGKTTPLLALGRGTADHAYLIGEKQLIIPQMLEHKLRAFRWAPAGE</sequence>
<name>A0A1D8AV43_9BACT</name>
<protein>
    <recommendedName>
        <fullName evidence="4">SMP-30/Gluconolaconase/LRE-like region</fullName>
    </recommendedName>
</protein>
<dbReference type="STRING" id="1838286.Verru16b_01803"/>
<accession>A0A1D8AV43</accession>
<dbReference type="KEGG" id="obg:Verru16b_01803"/>
<keyword evidence="1" id="KW-0732">Signal</keyword>
<dbReference type="OrthoDB" id="7675395at2"/>
<dbReference type="SUPFAM" id="SSF101898">
    <property type="entry name" value="NHL repeat"/>
    <property type="match status" value="1"/>
</dbReference>
<dbReference type="RefSeq" id="WP_069961959.1">
    <property type="nucleotide sequence ID" value="NZ_CP016094.1"/>
</dbReference>
<dbReference type="AlphaFoldDB" id="A0A1D8AV43"/>
<evidence type="ECO:0000313" key="2">
    <source>
        <dbReference type="EMBL" id="AOS44735.1"/>
    </source>
</evidence>
<keyword evidence="3" id="KW-1185">Reference proteome</keyword>
<feature type="chain" id="PRO_5009105317" description="SMP-30/Gluconolaconase/LRE-like region" evidence="1">
    <location>
        <begin position="20"/>
        <end position="292"/>
    </location>
</feature>
<dbReference type="InterPro" id="IPR011042">
    <property type="entry name" value="6-blade_b-propeller_TolB-like"/>
</dbReference>
<gene>
    <name evidence="2" type="ORF">Verru16b_01803</name>
</gene>
<proteinExistence type="predicted"/>
<evidence type="ECO:0000256" key="1">
    <source>
        <dbReference type="SAM" id="SignalP"/>
    </source>
</evidence>
<evidence type="ECO:0000313" key="3">
    <source>
        <dbReference type="Proteomes" id="UP000095228"/>
    </source>
</evidence>
<feature type="signal peptide" evidence="1">
    <location>
        <begin position="1"/>
        <end position="19"/>
    </location>
</feature>
<evidence type="ECO:0008006" key="4">
    <source>
        <dbReference type="Google" id="ProtNLM"/>
    </source>
</evidence>
<dbReference type="Proteomes" id="UP000095228">
    <property type="component" value="Chromosome"/>
</dbReference>
<dbReference type="EMBL" id="CP016094">
    <property type="protein sequence ID" value="AOS44735.1"/>
    <property type="molecule type" value="Genomic_DNA"/>
</dbReference>
<organism evidence="2 3">
    <name type="scientific">Lacunisphaera limnophila</name>
    <dbReference type="NCBI Taxonomy" id="1838286"/>
    <lineage>
        <taxon>Bacteria</taxon>
        <taxon>Pseudomonadati</taxon>
        <taxon>Verrucomicrobiota</taxon>
        <taxon>Opitutia</taxon>
        <taxon>Opitutales</taxon>
        <taxon>Opitutaceae</taxon>
        <taxon>Lacunisphaera</taxon>
    </lineage>
</organism>
<dbReference type="Gene3D" id="2.120.10.30">
    <property type="entry name" value="TolB, C-terminal domain"/>
    <property type="match status" value="1"/>
</dbReference>